<dbReference type="PRINTS" id="PR01959">
    <property type="entry name" value="SBIMPHPHTASE"/>
</dbReference>
<evidence type="ECO:0000256" key="7">
    <source>
        <dbReference type="ARBA" id="ARBA00022801"/>
    </source>
</evidence>
<dbReference type="GO" id="GO:0031564">
    <property type="term" value="P:transcription antitermination"/>
    <property type="evidence" value="ECO:0007669"/>
    <property type="project" value="UniProtKB-KW"/>
</dbReference>
<dbReference type="GO" id="GO:0006020">
    <property type="term" value="P:inositol metabolic process"/>
    <property type="evidence" value="ECO:0007669"/>
    <property type="project" value="TreeGrafter"/>
</dbReference>
<feature type="binding site" evidence="14">
    <location>
        <position position="71"/>
    </location>
    <ligand>
        <name>Mg(2+)</name>
        <dbReference type="ChEBI" id="CHEBI:18420"/>
        <label>1</label>
        <note>catalytic</note>
    </ligand>
</feature>
<reference evidence="16 17" key="1">
    <citation type="submission" date="2018-06" db="EMBL/GenBank/DDBJ databases">
        <authorList>
            <consortium name="Pathogen Informatics"/>
            <person name="Doyle S."/>
        </authorList>
    </citation>
    <scope>NUCLEOTIDE SEQUENCE [LARGE SCALE GENOMIC DNA]</scope>
    <source>
        <strain evidence="16 17">NCTC10529</strain>
    </source>
</reference>
<evidence type="ECO:0000256" key="11">
    <source>
        <dbReference type="ARBA" id="ARBA00023163"/>
    </source>
</evidence>
<gene>
    <name evidence="16" type="primary">suhB_1</name>
    <name evidence="16" type="ORF">NCTC10529_00313</name>
</gene>
<feature type="binding site" evidence="14">
    <location>
        <position position="91"/>
    </location>
    <ligand>
        <name>Mg(2+)</name>
        <dbReference type="ChEBI" id="CHEBI:18420"/>
        <label>1</label>
        <note>catalytic</note>
    </ligand>
</feature>
<comment type="subcellular location">
    <subcellularLocation>
        <location evidence="3">Cytoplasm</location>
    </subcellularLocation>
</comment>
<evidence type="ECO:0000256" key="3">
    <source>
        <dbReference type="ARBA" id="ARBA00004496"/>
    </source>
</evidence>
<dbReference type="GO" id="GO:0007165">
    <property type="term" value="P:signal transduction"/>
    <property type="evidence" value="ECO:0007669"/>
    <property type="project" value="TreeGrafter"/>
</dbReference>
<dbReference type="Proteomes" id="UP000248598">
    <property type="component" value="Chromosome 1"/>
</dbReference>
<comment type="cofactor">
    <cofactor evidence="2 14 15">
        <name>Mg(2+)</name>
        <dbReference type="ChEBI" id="CHEBI:18420"/>
    </cofactor>
</comment>
<feature type="binding site" evidence="14">
    <location>
        <position position="216"/>
    </location>
    <ligand>
        <name>Mg(2+)</name>
        <dbReference type="ChEBI" id="CHEBI:18420"/>
        <label>1</label>
        <note>catalytic</note>
    </ligand>
</feature>
<comment type="subunit">
    <text evidence="13">Homodimer. The rRNA transcription and antitermination complex (rrnTAC) consists of RNA polymerase (RNAP), NusA, NusB, NusE (rpsJ), NusG, SubB, ribosomal protein S4, DNA and precursor rRNA; S4 is more flexible than other subunits.</text>
</comment>
<dbReference type="PANTHER" id="PTHR20854">
    <property type="entry name" value="INOSITOL MONOPHOSPHATASE"/>
    <property type="match status" value="1"/>
</dbReference>
<dbReference type="InterPro" id="IPR000760">
    <property type="entry name" value="Inositol_monophosphatase-like"/>
</dbReference>
<evidence type="ECO:0000256" key="13">
    <source>
        <dbReference type="ARBA" id="ARBA00063608"/>
    </source>
</evidence>
<dbReference type="PANTHER" id="PTHR20854:SF4">
    <property type="entry name" value="INOSITOL-1-MONOPHOSPHATASE-RELATED"/>
    <property type="match status" value="1"/>
</dbReference>
<dbReference type="EMBL" id="LS483426">
    <property type="protein sequence ID" value="SQH24160.1"/>
    <property type="molecule type" value="Genomic_DNA"/>
</dbReference>
<dbReference type="CDD" id="cd01639">
    <property type="entry name" value="IMPase"/>
    <property type="match status" value="1"/>
</dbReference>
<comment type="similarity">
    <text evidence="4 15">Belongs to the inositol monophosphatase superfamily.</text>
</comment>
<evidence type="ECO:0000256" key="10">
    <source>
        <dbReference type="ARBA" id="ARBA00023015"/>
    </source>
</evidence>
<dbReference type="Gene3D" id="3.40.190.80">
    <property type="match status" value="1"/>
</dbReference>
<dbReference type="InterPro" id="IPR020583">
    <property type="entry name" value="Inositol_monoP_metal-BS"/>
</dbReference>
<keyword evidence="10" id="KW-0805">Transcription regulation</keyword>
<dbReference type="GO" id="GO:0046854">
    <property type="term" value="P:phosphatidylinositol phosphate biosynthetic process"/>
    <property type="evidence" value="ECO:0007669"/>
    <property type="project" value="InterPro"/>
</dbReference>
<protein>
    <recommendedName>
        <fullName evidence="15">Inositol-1-monophosphatase</fullName>
        <ecNumber evidence="15">3.1.3.25</ecNumber>
    </recommendedName>
</protein>
<dbReference type="GO" id="GO:0008934">
    <property type="term" value="F:inositol monophosphate 1-phosphatase activity"/>
    <property type="evidence" value="ECO:0007669"/>
    <property type="project" value="InterPro"/>
</dbReference>
<evidence type="ECO:0000256" key="9">
    <source>
        <dbReference type="ARBA" id="ARBA00022842"/>
    </source>
</evidence>
<dbReference type="PROSITE" id="PS00630">
    <property type="entry name" value="IMP_2"/>
    <property type="match status" value="1"/>
</dbReference>
<keyword evidence="7 15" id="KW-0378">Hydrolase</keyword>
<dbReference type="Gene3D" id="3.30.540.10">
    <property type="entry name" value="Fructose-1,6-Bisphosphatase, subunit A, domain 1"/>
    <property type="match status" value="1"/>
</dbReference>
<evidence type="ECO:0000256" key="1">
    <source>
        <dbReference type="ARBA" id="ARBA00001033"/>
    </source>
</evidence>
<dbReference type="RefSeq" id="WP_003788465.1">
    <property type="nucleotide sequence ID" value="NZ_CP091518.1"/>
</dbReference>
<dbReference type="Pfam" id="PF00459">
    <property type="entry name" value="Inositol_P"/>
    <property type="match status" value="1"/>
</dbReference>
<keyword evidence="11" id="KW-0804">Transcription</keyword>
<comment type="catalytic activity">
    <reaction evidence="1 15">
        <text>a myo-inositol phosphate + H2O = myo-inositol + phosphate</text>
        <dbReference type="Rhea" id="RHEA:24056"/>
        <dbReference type="ChEBI" id="CHEBI:15377"/>
        <dbReference type="ChEBI" id="CHEBI:17268"/>
        <dbReference type="ChEBI" id="CHEBI:43474"/>
        <dbReference type="ChEBI" id="CHEBI:84139"/>
        <dbReference type="EC" id="3.1.3.25"/>
    </reaction>
</comment>
<dbReference type="FunFam" id="3.30.540.10:FF:000013">
    <property type="entry name" value="Inositol-1-monophosphatase"/>
    <property type="match status" value="1"/>
</dbReference>
<dbReference type="PROSITE" id="PS00629">
    <property type="entry name" value="IMP_1"/>
    <property type="match status" value="1"/>
</dbReference>
<dbReference type="InterPro" id="IPR022337">
    <property type="entry name" value="Inositol_monophosphatase_SuhB"/>
</dbReference>
<dbReference type="GO" id="GO:0046872">
    <property type="term" value="F:metal ion binding"/>
    <property type="evidence" value="ECO:0007669"/>
    <property type="project" value="UniProtKB-KW"/>
</dbReference>
<name>A0AAX2J1T9_KINKI</name>
<dbReference type="EC" id="3.1.3.25" evidence="15"/>
<dbReference type="FunFam" id="3.40.190.80:FF:000002">
    <property type="entry name" value="Inositol-1-monophosphatase"/>
    <property type="match status" value="1"/>
</dbReference>
<accession>A0AAX2J1T9</accession>
<dbReference type="GeneID" id="93261631"/>
<keyword evidence="9 14" id="KW-0460">Magnesium</keyword>
<evidence type="ECO:0000313" key="16">
    <source>
        <dbReference type="EMBL" id="SQH24160.1"/>
    </source>
</evidence>
<keyword evidence="5" id="KW-0963">Cytoplasm</keyword>
<evidence type="ECO:0000256" key="2">
    <source>
        <dbReference type="ARBA" id="ARBA00001946"/>
    </source>
</evidence>
<evidence type="ECO:0000256" key="8">
    <source>
        <dbReference type="ARBA" id="ARBA00022814"/>
    </source>
</evidence>
<evidence type="ECO:0000256" key="12">
    <source>
        <dbReference type="ARBA" id="ARBA00055761"/>
    </source>
</evidence>
<evidence type="ECO:0000256" key="6">
    <source>
        <dbReference type="ARBA" id="ARBA00022723"/>
    </source>
</evidence>
<dbReference type="PRINTS" id="PR00377">
    <property type="entry name" value="IMPHPHTASES"/>
</dbReference>
<comment type="function">
    <text evidence="12">Might be part of the processive rRNA transcription and antitermination complex (rrnTAC). The complex forms an RNA-chaperone ring around the RNA exit tunnel of RNA polymerase (RNAP). It supports rapid transcription and antitermination of rRNA operons, cotranscriptional rRNA folding, and annealing of distal rRNA regions to allow correct ribosome biogenesis. This subunit may play a central role in organizing the structure.</text>
</comment>
<evidence type="ECO:0000313" key="17">
    <source>
        <dbReference type="Proteomes" id="UP000248598"/>
    </source>
</evidence>
<feature type="binding site" evidence="14">
    <location>
        <position position="90"/>
    </location>
    <ligand>
        <name>Mg(2+)</name>
        <dbReference type="ChEBI" id="CHEBI:18420"/>
        <label>2</label>
    </ligand>
</feature>
<feature type="binding site" evidence="14">
    <location>
        <position position="88"/>
    </location>
    <ligand>
        <name>Mg(2+)</name>
        <dbReference type="ChEBI" id="CHEBI:18420"/>
        <label>1</label>
        <note>catalytic</note>
    </ligand>
</feature>
<dbReference type="AlphaFoldDB" id="A0AAX2J1T9"/>
<dbReference type="InterPro" id="IPR020550">
    <property type="entry name" value="Inositol_monophosphatase_CS"/>
</dbReference>
<evidence type="ECO:0000256" key="14">
    <source>
        <dbReference type="PIRSR" id="PIRSR600760-2"/>
    </source>
</evidence>
<organism evidence="16 17">
    <name type="scientific">Kingella kingae</name>
    <dbReference type="NCBI Taxonomy" id="504"/>
    <lineage>
        <taxon>Bacteria</taxon>
        <taxon>Pseudomonadati</taxon>
        <taxon>Pseudomonadota</taxon>
        <taxon>Betaproteobacteria</taxon>
        <taxon>Neisseriales</taxon>
        <taxon>Neisseriaceae</taxon>
        <taxon>Kingella</taxon>
    </lineage>
</organism>
<keyword evidence="6 14" id="KW-0479">Metal-binding</keyword>
<keyword evidence="8" id="KW-0889">Transcription antitermination</keyword>
<dbReference type="InterPro" id="IPR033942">
    <property type="entry name" value="IMPase"/>
</dbReference>
<dbReference type="SUPFAM" id="SSF56655">
    <property type="entry name" value="Carbohydrate phosphatase"/>
    <property type="match status" value="1"/>
</dbReference>
<evidence type="ECO:0000256" key="5">
    <source>
        <dbReference type="ARBA" id="ARBA00022490"/>
    </source>
</evidence>
<sequence>MAQQLSPALNVAFKAARKAGDFMLRASSNLSSIKIDSKASNDFVSDVDRQSESILINAIQEAYPHHRILSEETGVSGSERAEFEWIIDPLDGTTNYLHGHPQYAISMALLEKGVLKEALVYAPERNDLYTASRGQGALLNDRRIRVSNRIELNQCVIGTGFPVVDQSMLDEYLAILKAFIQKTAGARREGAAALDLCSLAAGRFDGFFEYKLKPWDIAAGALIVQEAGGIVTDFDGEQTWLETGNIVAANPKVLAQMLKIIAQHRA</sequence>
<evidence type="ECO:0000256" key="4">
    <source>
        <dbReference type="ARBA" id="ARBA00009759"/>
    </source>
</evidence>
<proteinExistence type="inferred from homology"/>
<dbReference type="GO" id="GO:0005737">
    <property type="term" value="C:cytoplasm"/>
    <property type="evidence" value="ECO:0007669"/>
    <property type="project" value="UniProtKB-SubCell"/>
</dbReference>
<evidence type="ECO:0000256" key="15">
    <source>
        <dbReference type="RuleBase" id="RU364068"/>
    </source>
</evidence>